<keyword evidence="4" id="KW-1185">Reference proteome</keyword>
<dbReference type="PANTHER" id="PTHR42856:SF1">
    <property type="entry name" value="ACYL-COENZYME A THIOESTERASE PAAI"/>
    <property type="match status" value="1"/>
</dbReference>
<dbReference type="Gene3D" id="3.10.129.10">
    <property type="entry name" value="Hotdog Thioesterase"/>
    <property type="match status" value="1"/>
</dbReference>
<dbReference type="InterPro" id="IPR011973">
    <property type="entry name" value="PaaD"/>
</dbReference>
<organism evidence="3 4">
    <name type="scientific">Labrys wisconsinensis</name>
    <dbReference type="NCBI Taxonomy" id="425677"/>
    <lineage>
        <taxon>Bacteria</taxon>
        <taxon>Pseudomonadati</taxon>
        <taxon>Pseudomonadota</taxon>
        <taxon>Alphaproteobacteria</taxon>
        <taxon>Hyphomicrobiales</taxon>
        <taxon>Xanthobacteraceae</taxon>
        <taxon>Labrys</taxon>
    </lineage>
</organism>
<dbReference type="NCBIfam" id="TIGR00369">
    <property type="entry name" value="unchar_dom_1"/>
    <property type="match status" value="1"/>
</dbReference>
<dbReference type="CDD" id="cd03443">
    <property type="entry name" value="PaaI_thioesterase"/>
    <property type="match status" value="1"/>
</dbReference>
<dbReference type="PANTHER" id="PTHR42856">
    <property type="entry name" value="ACYL-COENZYME A THIOESTERASE PAAI"/>
    <property type="match status" value="1"/>
</dbReference>
<proteinExistence type="predicted"/>
<dbReference type="Proteomes" id="UP001242480">
    <property type="component" value="Unassembled WGS sequence"/>
</dbReference>
<keyword evidence="1 3" id="KW-0378">Hydrolase</keyword>
<protein>
    <submittedName>
        <fullName evidence="3">Acyl-CoA thioesterase</fullName>
        <ecNumber evidence="3">3.1.2.-</ecNumber>
    </submittedName>
</protein>
<feature type="domain" description="Thioesterase" evidence="2">
    <location>
        <begin position="56"/>
        <end position="126"/>
    </location>
</feature>
<dbReference type="NCBIfam" id="TIGR02286">
    <property type="entry name" value="PaaD"/>
    <property type="match status" value="1"/>
</dbReference>
<evidence type="ECO:0000259" key="2">
    <source>
        <dbReference type="Pfam" id="PF03061"/>
    </source>
</evidence>
<name>A0ABU0JBM1_9HYPH</name>
<dbReference type="SUPFAM" id="SSF54637">
    <property type="entry name" value="Thioesterase/thiol ester dehydrase-isomerase"/>
    <property type="match status" value="1"/>
</dbReference>
<comment type="caution">
    <text evidence="3">The sequence shown here is derived from an EMBL/GenBank/DDBJ whole genome shotgun (WGS) entry which is preliminary data.</text>
</comment>
<dbReference type="InterPro" id="IPR029069">
    <property type="entry name" value="HotDog_dom_sf"/>
</dbReference>
<dbReference type="EC" id="3.1.2.-" evidence="3"/>
<dbReference type="InterPro" id="IPR003736">
    <property type="entry name" value="PAAI_dom"/>
</dbReference>
<dbReference type="GO" id="GO:0016787">
    <property type="term" value="F:hydrolase activity"/>
    <property type="evidence" value="ECO:0007669"/>
    <property type="project" value="UniProtKB-KW"/>
</dbReference>
<sequence>MSADLSPQALAEACARSMWAEDNASQSLNMALRSVGPGTATVTMTVTAGMLNGHRTCHGGYIFSVADSAFAFACNSYDQRTVAQHCSVSFIAPAFEGDVLTATAREVSRRGRGGIYDVNIVNQNGEHIAEFRGHSRTVKGRHLPD</sequence>
<dbReference type="InterPro" id="IPR006683">
    <property type="entry name" value="Thioestr_dom"/>
</dbReference>
<evidence type="ECO:0000313" key="3">
    <source>
        <dbReference type="EMBL" id="MDQ0471678.1"/>
    </source>
</evidence>
<evidence type="ECO:0000313" key="4">
    <source>
        <dbReference type="Proteomes" id="UP001242480"/>
    </source>
</evidence>
<gene>
    <name evidence="3" type="ORF">QO011_004703</name>
</gene>
<evidence type="ECO:0000256" key="1">
    <source>
        <dbReference type="ARBA" id="ARBA00022801"/>
    </source>
</evidence>
<dbReference type="Pfam" id="PF03061">
    <property type="entry name" value="4HBT"/>
    <property type="match status" value="1"/>
</dbReference>
<dbReference type="EMBL" id="JAUSVX010000009">
    <property type="protein sequence ID" value="MDQ0471678.1"/>
    <property type="molecule type" value="Genomic_DNA"/>
</dbReference>
<dbReference type="InterPro" id="IPR052723">
    <property type="entry name" value="Acyl-CoA_thioesterase_PaaI"/>
</dbReference>
<dbReference type="RefSeq" id="WP_307277244.1">
    <property type="nucleotide sequence ID" value="NZ_JAUSVX010000009.1"/>
</dbReference>
<accession>A0ABU0JBM1</accession>
<reference evidence="3 4" key="1">
    <citation type="submission" date="2023-07" db="EMBL/GenBank/DDBJ databases">
        <title>Genomic Encyclopedia of Type Strains, Phase IV (KMG-IV): sequencing the most valuable type-strain genomes for metagenomic binning, comparative biology and taxonomic classification.</title>
        <authorList>
            <person name="Goeker M."/>
        </authorList>
    </citation>
    <scope>NUCLEOTIDE SEQUENCE [LARGE SCALE GENOMIC DNA]</scope>
    <source>
        <strain evidence="3 4">DSM 19619</strain>
    </source>
</reference>